<evidence type="ECO:0000313" key="3">
    <source>
        <dbReference type="Proteomes" id="UP000193922"/>
    </source>
</evidence>
<organism evidence="2 3">
    <name type="scientific">Linderina pennispora</name>
    <dbReference type="NCBI Taxonomy" id="61395"/>
    <lineage>
        <taxon>Eukaryota</taxon>
        <taxon>Fungi</taxon>
        <taxon>Fungi incertae sedis</taxon>
        <taxon>Zoopagomycota</taxon>
        <taxon>Kickxellomycotina</taxon>
        <taxon>Kickxellomycetes</taxon>
        <taxon>Kickxellales</taxon>
        <taxon>Kickxellaceae</taxon>
        <taxon>Linderina</taxon>
    </lineage>
</organism>
<evidence type="ECO:0000313" key="2">
    <source>
        <dbReference type="EMBL" id="ORX72056.1"/>
    </source>
</evidence>
<feature type="region of interest" description="Disordered" evidence="1">
    <location>
        <begin position="1"/>
        <end position="20"/>
    </location>
</feature>
<evidence type="ECO:0000256" key="1">
    <source>
        <dbReference type="SAM" id="MobiDB-lite"/>
    </source>
</evidence>
<dbReference type="RefSeq" id="XP_040745480.1">
    <property type="nucleotide sequence ID" value="XM_040891265.1"/>
</dbReference>
<dbReference type="Proteomes" id="UP000193922">
    <property type="component" value="Unassembled WGS sequence"/>
</dbReference>
<dbReference type="AlphaFoldDB" id="A0A1Y1WFP7"/>
<proteinExistence type="predicted"/>
<dbReference type="EMBL" id="MCFD01000003">
    <property type="protein sequence ID" value="ORX72056.1"/>
    <property type="molecule type" value="Genomic_DNA"/>
</dbReference>
<accession>A0A1Y1WFP7</accession>
<name>A0A1Y1WFP7_9FUNG</name>
<sequence length="207" mass="21736">MSFEYLGPTRYDSSDSEDEQPLSRTLAAASFIVRTTADLARPETVIIDLTPAASSPGTSPVGVVYAPTASAQYPVGNTLATTAGLSRIVQHADGTVRVLADAKLPVELQHGWVRAVLEKLQPQRLVVVDSLAAPGMYCAPAVLASVLVVGVAAAAANYAETYRVEFRHVRRPSGVAAEDVDGLFARPDEKLAGDSSIGRDAAAALYL</sequence>
<comment type="caution">
    <text evidence="2">The sequence shown here is derived from an EMBL/GenBank/DDBJ whole genome shotgun (WGS) entry which is preliminary data.</text>
</comment>
<protein>
    <submittedName>
        <fullName evidence="2">Uncharacterized protein</fullName>
    </submittedName>
</protein>
<dbReference type="GeneID" id="63807913"/>
<reference evidence="2 3" key="1">
    <citation type="submission" date="2016-07" db="EMBL/GenBank/DDBJ databases">
        <title>Pervasive Adenine N6-methylation of Active Genes in Fungi.</title>
        <authorList>
            <consortium name="DOE Joint Genome Institute"/>
            <person name="Mondo S.J."/>
            <person name="Dannebaum R.O."/>
            <person name="Kuo R.C."/>
            <person name="Labutti K."/>
            <person name="Haridas S."/>
            <person name="Kuo A."/>
            <person name="Salamov A."/>
            <person name="Ahrendt S.R."/>
            <person name="Lipzen A."/>
            <person name="Sullivan W."/>
            <person name="Andreopoulos W.B."/>
            <person name="Clum A."/>
            <person name="Lindquist E."/>
            <person name="Daum C."/>
            <person name="Ramamoorthy G.K."/>
            <person name="Gryganskyi A."/>
            <person name="Culley D."/>
            <person name="Magnuson J.K."/>
            <person name="James T.Y."/>
            <person name="O'Malley M.A."/>
            <person name="Stajich J.E."/>
            <person name="Spatafora J.W."/>
            <person name="Visel A."/>
            <person name="Grigoriev I.V."/>
        </authorList>
    </citation>
    <scope>NUCLEOTIDE SEQUENCE [LARGE SCALE GENOMIC DNA]</scope>
    <source>
        <strain evidence="2 3">ATCC 12442</strain>
    </source>
</reference>
<dbReference type="OrthoDB" id="5558473at2759"/>
<gene>
    <name evidence="2" type="ORF">DL89DRAFT_321184</name>
</gene>
<keyword evidence="3" id="KW-1185">Reference proteome</keyword>